<dbReference type="CDD" id="cd00174">
    <property type="entry name" value="SH3"/>
    <property type="match status" value="1"/>
</dbReference>
<dbReference type="FunFam" id="2.30.29.30:FF:000286">
    <property type="entry name" value="PH-protein kinase domain containing protein"/>
    <property type="match status" value="1"/>
</dbReference>
<evidence type="ECO:0000259" key="6">
    <source>
        <dbReference type="PROSITE" id="PS50105"/>
    </source>
</evidence>
<feature type="domain" description="SH3" evidence="4">
    <location>
        <begin position="1"/>
        <end position="63"/>
    </location>
</feature>
<dbReference type="Gene3D" id="1.10.150.50">
    <property type="entry name" value="Transcription Factor, Ets-1"/>
    <property type="match status" value="1"/>
</dbReference>
<dbReference type="OrthoDB" id="73680at2759"/>
<dbReference type="EMBL" id="MCGE01000006">
    <property type="protein sequence ID" value="ORZ20774.1"/>
    <property type="molecule type" value="Genomic_DNA"/>
</dbReference>
<comment type="caution">
    <text evidence="7">The sequence shown here is derived from an EMBL/GenBank/DDBJ whole genome shotgun (WGS) entry which is preliminary data.</text>
</comment>
<dbReference type="InterPro" id="IPR011993">
    <property type="entry name" value="PH-like_dom_sf"/>
</dbReference>
<dbReference type="SMART" id="SM00326">
    <property type="entry name" value="SH3"/>
    <property type="match status" value="1"/>
</dbReference>
<dbReference type="AlphaFoldDB" id="A0A1X2IR75"/>
<dbReference type="CDD" id="cd09535">
    <property type="entry name" value="SAM_BOI-like_fungal"/>
    <property type="match status" value="1"/>
</dbReference>
<dbReference type="SMART" id="SM00233">
    <property type="entry name" value="PH"/>
    <property type="match status" value="1"/>
</dbReference>
<dbReference type="PANTHER" id="PTHR12752:SF9">
    <property type="entry name" value="KRAMER, ISOFORM I"/>
    <property type="match status" value="1"/>
</dbReference>
<dbReference type="PANTHER" id="PTHR12752">
    <property type="entry name" value="PHOSPHOINOSITOL 3-PHOSPHATE-BINDING PROTEIN"/>
    <property type="match status" value="1"/>
</dbReference>
<evidence type="ECO:0000256" key="1">
    <source>
        <dbReference type="ARBA" id="ARBA00022443"/>
    </source>
</evidence>
<evidence type="ECO:0000259" key="4">
    <source>
        <dbReference type="PROSITE" id="PS50002"/>
    </source>
</evidence>
<feature type="compositionally biased region" description="Acidic residues" evidence="3">
    <location>
        <begin position="78"/>
        <end position="92"/>
    </location>
</feature>
<feature type="domain" description="SAM" evidence="6">
    <location>
        <begin position="184"/>
        <end position="247"/>
    </location>
</feature>
<dbReference type="InterPro" id="IPR036028">
    <property type="entry name" value="SH3-like_dom_sf"/>
</dbReference>
<dbReference type="InterPro" id="IPR001660">
    <property type="entry name" value="SAM"/>
</dbReference>
<dbReference type="Gene3D" id="2.30.30.40">
    <property type="entry name" value="SH3 Domains"/>
    <property type="match status" value="1"/>
</dbReference>
<gene>
    <name evidence="7" type="ORF">BCR42DRAFT_489242</name>
</gene>
<organism evidence="7 8">
    <name type="scientific">Absidia repens</name>
    <dbReference type="NCBI Taxonomy" id="90262"/>
    <lineage>
        <taxon>Eukaryota</taxon>
        <taxon>Fungi</taxon>
        <taxon>Fungi incertae sedis</taxon>
        <taxon>Mucoromycota</taxon>
        <taxon>Mucoromycotina</taxon>
        <taxon>Mucoromycetes</taxon>
        <taxon>Mucorales</taxon>
        <taxon>Cunninghamellaceae</taxon>
        <taxon>Absidia</taxon>
    </lineage>
</organism>
<dbReference type="InterPro" id="IPR001849">
    <property type="entry name" value="PH_domain"/>
</dbReference>
<evidence type="ECO:0000313" key="8">
    <source>
        <dbReference type="Proteomes" id="UP000193560"/>
    </source>
</evidence>
<keyword evidence="8" id="KW-1185">Reference proteome</keyword>
<dbReference type="PROSITE" id="PS50105">
    <property type="entry name" value="SAM_DOMAIN"/>
    <property type="match status" value="1"/>
</dbReference>
<dbReference type="SMART" id="SM00454">
    <property type="entry name" value="SAM"/>
    <property type="match status" value="1"/>
</dbReference>
<dbReference type="InterPro" id="IPR013761">
    <property type="entry name" value="SAM/pointed_sf"/>
</dbReference>
<feature type="domain" description="PH" evidence="5">
    <location>
        <begin position="374"/>
        <end position="470"/>
    </location>
</feature>
<dbReference type="Gene3D" id="2.30.29.30">
    <property type="entry name" value="Pleckstrin-homology domain (PH domain)/Phosphotyrosine-binding domain (PTB)"/>
    <property type="match status" value="1"/>
</dbReference>
<evidence type="ECO:0000313" key="7">
    <source>
        <dbReference type="EMBL" id="ORZ20774.1"/>
    </source>
</evidence>
<proteinExistence type="predicted"/>
<dbReference type="PROSITE" id="PS50003">
    <property type="entry name" value="PH_DOMAIN"/>
    <property type="match status" value="1"/>
</dbReference>
<feature type="compositionally biased region" description="Polar residues" evidence="3">
    <location>
        <begin position="507"/>
        <end position="530"/>
    </location>
</feature>
<dbReference type="InterPro" id="IPR001452">
    <property type="entry name" value="SH3_domain"/>
</dbReference>
<feature type="region of interest" description="Disordered" evidence="3">
    <location>
        <begin position="502"/>
        <end position="535"/>
    </location>
</feature>
<keyword evidence="1 2" id="KW-0728">SH3 domain</keyword>
<dbReference type="STRING" id="90262.A0A1X2IR75"/>
<evidence type="ECO:0000256" key="3">
    <source>
        <dbReference type="SAM" id="MobiDB-lite"/>
    </source>
</evidence>
<accession>A0A1X2IR75</accession>
<dbReference type="Pfam" id="PF14604">
    <property type="entry name" value="SH3_9"/>
    <property type="match status" value="1"/>
</dbReference>
<feature type="compositionally biased region" description="Polar residues" evidence="3">
    <location>
        <begin position="56"/>
        <end position="74"/>
    </location>
</feature>
<sequence>MMDVVYVIHQFDAENDDEISLCIGDPVIVLERDDGFQDGWWQGRNKDGHEGLFPVNYTTTDPPLSKSGSKNSSHNDFEMAEEGDDDDYDDNDDRSLSTGSECSTPSGSQRGGHLIEAESYYSVATTGSMSRADSQDNQCSSSSSSIMNPPMLSPNITFASKNLQKAVRAALLSTSLSHTPPEQWDTEQVADWLTQLGFDTIVDQFIEQEITGDILLELSLASLKELDIDTFGKRFKVHSAILALREELFRQDPFYLHPTKSCLNTTEDYHWMLTGQGHPPQKYSMRRPSVGGETMASDYESEGRQSNGSIDHYHSDPYQYHSPPYSPLDMTDIHSSIENGKPHGVLSVVQSSLGHGDDHLYRKNSLTSQEGHVAPDMEGWLYKQSDKYKTWNKRWFVLKGSNLFYFKSPKDVRMKGIINLRGYRMICDETICVGQYSFKAQHEKERTFYFYADTDLSMKAWIQSLIKATIARDFNTPVVSSSTIPTVSLDIARRMNPRPPSSILYLNHSTKSSTSGNSNANQLPNSTISSPPLMISSFSDSTTNTTITSNSSNSFDDSVSCDLPNSILSGGD</sequence>
<dbReference type="SUPFAM" id="SSF50729">
    <property type="entry name" value="PH domain-like"/>
    <property type="match status" value="1"/>
</dbReference>
<dbReference type="Proteomes" id="UP000193560">
    <property type="component" value="Unassembled WGS sequence"/>
</dbReference>
<evidence type="ECO:0000256" key="2">
    <source>
        <dbReference type="PROSITE-ProRule" id="PRU00192"/>
    </source>
</evidence>
<evidence type="ECO:0000259" key="5">
    <source>
        <dbReference type="PROSITE" id="PS50003"/>
    </source>
</evidence>
<dbReference type="SUPFAM" id="SSF47769">
    <property type="entry name" value="SAM/Pointed domain"/>
    <property type="match status" value="1"/>
</dbReference>
<feature type="compositionally biased region" description="Polar residues" evidence="3">
    <location>
        <begin position="96"/>
        <end position="108"/>
    </location>
</feature>
<name>A0A1X2IR75_9FUNG</name>
<dbReference type="SUPFAM" id="SSF50044">
    <property type="entry name" value="SH3-domain"/>
    <property type="match status" value="1"/>
</dbReference>
<feature type="region of interest" description="Disordered" evidence="3">
    <location>
        <begin position="52"/>
        <end position="148"/>
    </location>
</feature>
<feature type="region of interest" description="Disordered" evidence="3">
    <location>
        <begin position="278"/>
        <end position="308"/>
    </location>
</feature>
<feature type="compositionally biased region" description="Polar residues" evidence="3">
    <location>
        <begin position="122"/>
        <end position="139"/>
    </location>
</feature>
<dbReference type="Pfam" id="PF00169">
    <property type="entry name" value="PH"/>
    <property type="match status" value="1"/>
</dbReference>
<dbReference type="Pfam" id="PF07647">
    <property type="entry name" value="SAM_2"/>
    <property type="match status" value="1"/>
</dbReference>
<protein>
    <submittedName>
        <fullName evidence="7">Uncharacterized protein</fullName>
    </submittedName>
</protein>
<dbReference type="PROSITE" id="PS50002">
    <property type="entry name" value="SH3"/>
    <property type="match status" value="1"/>
</dbReference>
<reference evidence="7 8" key="1">
    <citation type="submission" date="2016-07" db="EMBL/GenBank/DDBJ databases">
        <title>Pervasive Adenine N6-methylation of Active Genes in Fungi.</title>
        <authorList>
            <consortium name="DOE Joint Genome Institute"/>
            <person name="Mondo S.J."/>
            <person name="Dannebaum R.O."/>
            <person name="Kuo R.C."/>
            <person name="Labutti K."/>
            <person name="Haridas S."/>
            <person name="Kuo A."/>
            <person name="Salamov A."/>
            <person name="Ahrendt S.R."/>
            <person name="Lipzen A."/>
            <person name="Sullivan W."/>
            <person name="Andreopoulos W.B."/>
            <person name="Clum A."/>
            <person name="Lindquist E."/>
            <person name="Daum C."/>
            <person name="Ramamoorthy G.K."/>
            <person name="Gryganskyi A."/>
            <person name="Culley D."/>
            <person name="Magnuson J.K."/>
            <person name="James T.Y."/>
            <person name="O'Malley M.A."/>
            <person name="Stajich J.E."/>
            <person name="Spatafora J.W."/>
            <person name="Visel A."/>
            <person name="Grigoriev I.V."/>
        </authorList>
    </citation>
    <scope>NUCLEOTIDE SEQUENCE [LARGE SCALE GENOMIC DNA]</scope>
    <source>
        <strain evidence="7 8">NRRL 1336</strain>
    </source>
</reference>